<dbReference type="NCBIfam" id="NF006114">
    <property type="entry name" value="PRK08263.1"/>
    <property type="match status" value="1"/>
</dbReference>
<dbReference type="InterPro" id="IPR002347">
    <property type="entry name" value="SDR_fam"/>
</dbReference>
<dbReference type="PANTHER" id="PTHR43976:SF16">
    <property type="entry name" value="SHORT-CHAIN DEHYDROGENASE_REDUCTASE FAMILY PROTEIN"/>
    <property type="match status" value="1"/>
</dbReference>
<dbReference type="PRINTS" id="PR00080">
    <property type="entry name" value="SDRFAMILY"/>
</dbReference>
<dbReference type="PRINTS" id="PR00081">
    <property type="entry name" value="GDHRDH"/>
</dbReference>
<dbReference type="SUPFAM" id="SSF51735">
    <property type="entry name" value="NAD(P)-binding Rossmann-fold domains"/>
    <property type="match status" value="1"/>
</dbReference>
<dbReference type="Proteomes" id="UP001245184">
    <property type="component" value="Unassembled WGS sequence"/>
</dbReference>
<comment type="similarity">
    <text evidence="1 3">Belongs to the short-chain dehydrogenases/reductases (SDR) family.</text>
</comment>
<evidence type="ECO:0000313" key="5">
    <source>
        <dbReference type="EMBL" id="MDR6204561.1"/>
    </source>
</evidence>
<evidence type="ECO:0000256" key="1">
    <source>
        <dbReference type="ARBA" id="ARBA00006484"/>
    </source>
</evidence>
<dbReference type="InterPro" id="IPR057326">
    <property type="entry name" value="KR_dom"/>
</dbReference>
<dbReference type="InterPro" id="IPR051911">
    <property type="entry name" value="SDR_oxidoreductase"/>
</dbReference>
<dbReference type="EMBL" id="JAVIZN010000002">
    <property type="protein sequence ID" value="MDR6204561.1"/>
    <property type="molecule type" value="Genomic_DNA"/>
</dbReference>
<comment type="caution">
    <text evidence="5">The sequence shown here is derived from an EMBL/GenBank/DDBJ whole genome shotgun (WGS) entry which is preliminary data.</text>
</comment>
<dbReference type="NCBIfam" id="NF004824">
    <property type="entry name" value="PRK06180.1"/>
    <property type="match status" value="1"/>
</dbReference>
<gene>
    <name evidence="5" type="ORF">QF025_003281</name>
</gene>
<dbReference type="GO" id="GO:0016491">
    <property type="term" value="F:oxidoreductase activity"/>
    <property type="evidence" value="ECO:0007669"/>
    <property type="project" value="UniProtKB-KW"/>
</dbReference>
<evidence type="ECO:0000256" key="3">
    <source>
        <dbReference type="RuleBase" id="RU000363"/>
    </source>
</evidence>
<accession>A0ABD5CHJ3</accession>
<dbReference type="SMART" id="SM00822">
    <property type="entry name" value="PKS_KR"/>
    <property type="match status" value="1"/>
</dbReference>
<proteinExistence type="inferred from homology"/>
<dbReference type="Gene3D" id="3.40.50.720">
    <property type="entry name" value="NAD(P)-binding Rossmann-like Domain"/>
    <property type="match status" value="1"/>
</dbReference>
<dbReference type="RefSeq" id="WP_029970257.1">
    <property type="nucleotide sequence ID" value="NZ_ATXV01000010.1"/>
</dbReference>
<organism evidence="5 6">
    <name type="scientific">Paraburkholderia graminis</name>
    <dbReference type="NCBI Taxonomy" id="60548"/>
    <lineage>
        <taxon>Bacteria</taxon>
        <taxon>Pseudomonadati</taxon>
        <taxon>Pseudomonadota</taxon>
        <taxon>Betaproteobacteria</taxon>
        <taxon>Burkholderiales</taxon>
        <taxon>Burkholderiaceae</taxon>
        <taxon>Paraburkholderia</taxon>
    </lineage>
</organism>
<feature type="domain" description="Ketoreductase" evidence="4">
    <location>
        <begin position="5"/>
        <end position="190"/>
    </location>
</feature>
<dbReference type="AlphaFoldDB" id="A0ABD5CHJ3"/>
<dbReference type="InterPro" id="IPR036291">
    <property type="entry name" value="NAD(P)-bd_dom_sf"/>
</dbReference>
<keyword evidence="2" id="KW-0560">Oxidoreductase</keyword>
<evidence type="ECO:0000313" key="6">
    <source>
        <dbReference type="Proteomes" id="UP001245184"/>
    </source>
</evidence>
<dbReference type="CDD" id="cd05374">
    <property type="entry name" value="17beta-HSD-like_SDR_c"/>
    <property type="match status" value="1"/>
</dbReference>
<dbReference type="Pfam" id="PF00106">
    <property type="entry name" value="adh_short"/>
    <property type="match status" value="1"/>
</dbReference>
<dbReference type="PANTHER" id="PTHR43976">
    <property type="entry name" value="SHORT CHAIN DEHYDROGENASE"/>
    <property type="match status" value="1"/>
</dbReference>
<protein>
    <submittedName>
        <fullName evidence="5">NAD(P)-dependent dehydrogenase (Short-subunit alcohol dehydrogenase family)</fullName>
    </submittedName>
</protein>
<name>A0ABD5CHJ3_9BURK</name>
<evidence type="ECO:0000256" key="2">
    <source>
        <dbReference type="ARBA" id="ARBA00023002"/>
    </source>
</evidence>
<reference evidence="5 6" key="1">
    <citation type="submission" date="2023-08" db="EMBL/GenBank/DDBJ databases">
        <title>Genome sequencing of plant associated microbes to promote plant fitness in Sorghum bicolor and Oryza sativa.</title>
        <authorList>
            <person name="Coleman-Derr D."/>
        </authorList>
    </citation>
    <scope>NUCLEOTIDE SEQUENCE [LARGE SCALE GENOMIC DNA]</scope>
    <source>
        <strain evidence="5 6">SLBN-33</strain>
    </source>
</reference>
<evidence type="ECO:0000259" key="4">
    <source>
        <dbReference type="SMART" id="SM00822"/>
    </source>
</evidence>
<sequence>MTGDKVWFITGCSVGLGRELAEAVLASGHRLTATARDTARLRALADRYGDRVRVIALDVTDPVAARDAVSLAVEQFGRLDVLVNNAGYADLASIEDATDQALREQMDVNFFGVCNLSRAALPVMRKQRAGHIMQISSVGGRVGGPGLAAYQAAKWAVGGFSEVLAKEVRDFGIKVTVIEPGSMRTNWAGSSMTIPEISEAYQPVIGPVAERLRRSDGNQPGDPARIAQVLLNIAEVPAPPLRLLVGSDAVAVAADAARFRAQEDAEWRAVSESVAYPPADTAHVAQATQAGGAD</sequence>